<accession>A0A1D1VI81</accession>
<proteinExistence type="predicted"/>
<reference evidence="1 2" key="1">
    <citation type="journal article" date="2016" name="Nat. Commun.">
        <title>Extremotolerant tardigrade genome and improved radiotolerance of human cultured cells by tardigrade-unique protein.</title>
        <authorList>
            <person name="Hashimoto T."/>
            <person name="Horikawa D.D."/>
            <person name="Saito Y."/>
            <person name="Kuwahara H."/>
            <person name="Kozuka-Hata H."/>
            <person name="Shin-I T."/>
            <person name="Minakuchi Y."/>
            <person name="Ohishi K."/>
            <person name="Motoyama A."/>
            <person name="Aizu T."/>
            <person name="Enomoto A."/>
            <person name="Kondo K."/>
            <person name="Tanaka S."/>
            <person name="Hara Y."/>
            <person name="Koshikawa S."/>
            <person name="Sagara H."/>
            <person name="Miura T."/>
            <person name="Yokobori S."/>
            <person name="Miyagawa K."/>
            <person name="Suzuki Y."/>
            <person name="Kubo T."/>
            <person name="Oyama M."/>
            <person name="Kohara Y."/>
            <person name="Fujiyama A."/>
            <person name="Arakawa K."/>
            <person name="Katayama T."/>
            <person name="Toyoda A."/>
            <person name="Kunieda T."/>
        </authorList>
    </citation>
    <scope>NUCLEOTIDE SEQUENCE [LARGE SCALE GENOMIC DNA]</scope>
    <source>
        <strain evidence="1 2">YOKOZUNA-1</strain>
    </source>
</reference>
<organism evidence="1 2">
    <name type="scientific">Ramazzottius varieornatus</name>
    <name type="common">Water bear</name>
    <name type="synonym">Tardigrade</name>
    <dbReference type="NCBI Taxonomy" id="947166"/>
    <lineage>
        <taxon>Eukaryota</taxon>
        <taxon>Metazoa</taxon>
        <taxon>Ecdysozoa</taxon>
        <taxon>Tardigrada</taxon>
        <taxon>Eutardigrada</taxon>
        <taxon>Parachela</taxon>
        <taxon>Hypsibioidea</taxon>
        <taxon>Ramazzottiidae</taxon>
        <taxon>Ramazzottius</taxon>
    </lineage>
</organism>
<dbReference type="EMBL" id="BDGG01000007">
    <property type="protein sequence ID" value="GAV01320.1"/>
    <property type="molecule type" value="Genomic_DNA"/>
</dbReference>
<dbReference type="AlphaFoldDB" id="A0A1D1VI81"/>
<evidence type="ECO:0000313" key="2">
    <source>
        <dbReference type="Proteomes" id="UP000186922"/>
    </source>
</evidence>
<name>A0A1D1VI81_RAMVA</name>
<protein>
    <submittedName>
        <fullName evidence="1">Uncharacterized protein</fullName>
    </submittedName>
</protein>
<sequence>MGALSQSPSTRKSLPIFTSAVVERLVEALTFSIWGPHPQGTFSQTPRPAFRQENHVEMTGRQSSLLVVVELVTCIPCLGTTILPQGSSFSLLSSIQFWTTALPEHGRRRVRVSEIMKSQLVSSSEPFVWV</sequence>
<comment type="caution">
    <text evidence="1">The sequence shown here is derived from an EMBL/GenBank/DDBJ whole genome shotgun (WGS) entry which is preliminary data.</text>
</comment>
<dbReference type="Proteomes" id="UP000186922">
    <property type="component" value="Unassembled WGS sequence"/>
</dbReference>
<keyword evidence="2" id="KW-1185">Reference proteome</keyword>
<evidence type="ECO:0000313" key="1">
    <source>
        <dbReference type="EMBL" id="GAV01320.1"/>
    </source>
</evidence>
<gene>
    <name evidence="1" type="primary">RvY_12054</name>
    <name evidence="1" type="synonym">RvY_12054.1</name>
    <name evidence="1" type="ORF">RvY_12054-1</name>
</gene>